<evidence type="ECO:0000313" key="7">
    <source>
        <dbReference type="EMBL" id="MBD8066052.1"/>
    </source>
</evidence>
<dbReference type="PROSITE" id="PS00092">
    <property type="entry name" value="N6_MTASE"/>
    <property type="match status" value="1"/>
</dbReference>
<keyword evidence="3" id="KW-0808">Transferase</keyword>
<dbReference type="PANTHER" id="PTHR33841">
    <property type="entry name" value="DNA METHYLTRANSFERASE YEEA-RELATED"/>
    <property type="match status" value="1"/>
</dbReference>
<sequence>MAARAESRISFASIRVEGSLLLPDVVAKVAAGTAPEQSDSSYEILPGLQLRADIARFWQVARTLWARLEDGRAGANPVAVRMAFARDVLTKVLGFEFDDGGDRSKSGFQSAAAKNGSVLLVISGDGGVDEVRSITASSGKPIRKTPTAWLQQQLNSTDKALWGIAVDGMRLRLLRDNESLTRPAMIEVDLDKIFREGLHDEFNVFWLLCHHTRFGRGDGNPEDCPLEHWRNQGRTEGVTARDRLRDGVERALFHFGTGLLEHPGNHLLRQRLLGNGGETAEMLAVQDFHKELLRFVYRLIFLMTAEDRGVLLDGKAAAEAQDLFRRGYSTDLLRERSRLRAAWDRHQDAYHGIRVLVRAAASGEPRLGIPALGGIFAPEQCPNIEELPILNERFLQGLFHLSWMEHDKALVRVNWRDMETEELGSVYESLLELTPAISENAGRFYFVNGEGDETAERQGVSLKGNSRKTTSSYYTPDTLVQFLLDRTLDPVIDRTVAENPGEPEALLKLDIIDPSCGSGHFLLGAARRVANKLAELRTEGSATESDYRHAMRDVITNCIYGVDRNEFAVELCRVAMWLESVDPGRPLGFLNNRIVLGDALVGLLSPELMRVGVPNEAYDALEGDDKDVCRDLKRWNREFREGKFATGMYQEYVIPPQLVEAANDLIRMPDGTLEDIQAQEEAFRTLVESDPWRRYDRASDAFVSAFFTPKTGSVSVADTHGIPTTDTVWRAIRDDEADFQNTAAKAKAFHWYLAFPHVFDRGGFDVVVGNPPWDTMSPDAKEFFSIYDSGIRFMSPQDQDQRVAELKAVPGVEAGWNAYCRHLYASAAFFKKSGRYKLFAEGNLGKGDFNIYRMFVELALNLVKPGGRVAQFVPENLYNGANAAAIRKHLFDHFTLDALVGFENTKRVWFDIDTRAKFCLYVASPAGRTAEFPAAFGINSREKLADLKEGLPFEIPVELVREFSPDAMAVAEIVHKSDIVIARKLYARFPKFGEDIEGLPRREYSREIDMGNDREDFSAEQGGIPLYEGRMVEAFDHRAKAYVSGRGRAAVWRELPFGSGDKAIAPQWRISEEVIPQKIGTRWQRYRIGFCDVASPTNQRALVAALIPPDVICGDKVPTLEVGNGLPELHLLLLAVMNSFCLDFVARKKVALKMAFNVVDSLPLPREYLATPTERAIVQRSLLLAATGPEMDRFWRQSAPLVGLDPAVHSPEEAPEKRHHLRTELDVLVARDLYGLSRDEMAFILDPADVLGSGCEFETFGALKRAEARQFGHFLTRDLILSAWNSPILPVGAENRAVELV</sequence>
<dbReference type="GO" id="GO:0009007">
    <property type="term" value="F:site-specific DNA-methyltransferase (adenine-specific) activity"/>
    <property type="evidence" value="ECO:0007669"/>
    <property type="project" value="UniProtKB-EC"/>
</dbReference>
<keyword evidence="8" id="KW-1185">Reference proteome</keyword>
<feature type="domain" description="Type II methyltransferase M.TaqI-like" evidence="6">
    <location>
        <begin position="557"/>
        <end position="777"/>
    </location>
</feature>
<gene>
    <name evidence="7" type="ORF">IC608_11265</name>
</gene>
<name>A0A927FV31_9HYPH</name>
<dbReference type="InterPro" id="IPR011639">
    <property type="entry name" value="MethylTrfase_TaqI-like_dom"/>
</dbReference>
<evidence type="ECO:0000313" key="8">
    <source>
        <dbReference type="Proteomes" id="UP000654108"/>
    </source>
</evidence>
<dbReference type="EC" id="2.1.1.72" evidence="1"/>
<evidence type="ECO:0000256" key="1">
    <source>
        <dbReference type="ARBA" id="ARBA00011900"/>
    </source>
</evidence>
<dbReference type="EMBL" id="JACYFU010000002">
    <property type="protein sequence ID" value="MBD8066052.1"/>
    <property type="molecule type" value="Genomic_DNA"/>
</dbReference>
<dbReference type="Proteomes" id="UP000654108">
    <property type="component" value="Unassembled WGS sequence"/>
</dbReference>
<dbReference type="Pfam" id="PF07669">
    <property type="entry name" value="Eco57I"/>
    <property type="match status" value="1"/>
</dbReference>
<evidence type="ECO:0000256" key="5">
    <source>
        <dbReference type="ARBA" id="ARBA00047942"/>
    </source>
</evidence>
<proteinExistence type="predicted"/>
<evidence type="ECO:0000256" key="2">
    <source>
        <dbReference type="ARBA" id="ARBA00022603"/>
    </source>
</evidence>
<dbReference type="Gene3D" id="3.40.50.150">
    <property type="entry name" value="Vaccinia Virus protein VP39"/>
    <property type="match status" value="2"/>
</dbReference>
<keyword evidence="2 7" id="KW-0489">Methyltransferase</keyword>
<dbReference type="GO" id="GO:0006304">
    <property type="term" value="P:DNA modification"/>
    <property type="evidence" value="ECO:0007669"/>
    <property type="project" value="InterPro"/>
</dbReference>
<dbReference type="GO" id="GO:0003676">
    <property type="term" value="F:nucleic acid binding"/>
    <property type="evidence" value="ECO:0007669"/>
    <property type="project" value="InterPro"/>
</dbReference>
<evidence type="ECO:0000256" key="3">
    <source>
        <dbReference type="ARBA" id="ARBA00022679"/>
    </source>
</evidence>
<dbReference type="InterPro" id="IPR050953">
    <property type="entry name" value="N4_N6_ade-DNA_methylase"/>
</dbReference>
<comment type="catalytic activity">
    <reaction evidence="5">
        <text>a 2'-deoxyadenosine in DNA + S-adenosyl-L-methionine = an N(6)-methyl-2'-deoxyadenosine in DNA + S-adenosyl-L-homocysteine + H(+)</text>
        <dbReference type="Rhea" id="RHEA:15197"/>
        <dbReference type="Rhea" id="RHEA-COMP:12418"/>
        <dbReference type="Rhea" id="RHEA-COMP:12419"/>
        <dbReference type="ChEBI" id="CHEBI:15378"/>
        <dbReference type="ChEBI" id="CHEBI:57856"/>
        <dbReference type="ChEBI" id="CHEBI:59789"/>
        <dbReference type="ChEBI" id="CHEBI:90615"/>
        <dbReference type="ChEBI" id="CHEBI:90616"/>
        <dbReference type="EC" id="2.1.1.72"/>
    </reaction>
</comment>
<accession>A0A927FV31</accession>
<keyword evidence="4" id="KW-0949">S-adenosyl-L-methionine</keyword>
<comment type="caution">
    <text evidence="7">The sequence shown here is derived from an EMBL/GenBank/DDBJ whole genome shotgun (WGS) entry which is preliminary data.</text>
</comment>
<protein>
    <recommendedName>
        <fullName evidence="1">site-specific DNA-methyltransferase (adenine-specific)</fullName>
        <ecNumber evidence="1">2.1.1.72</ecNumber>
    </recommendedName>
</protein>
<dbReference type="InterPro" id="IPR002052">
    <property type="entry name" value="DNA_methylase_N6_adenine_CS"/>
</dbReference>
<dbReference type="RefSeq" id="WP_191775345.1">
    <property type="nucleotide sequence ID" value="NZ_JACYFU010000002.1"/>
</dbReference>
<evidence type="ECO:0000256" key="4">
    <source>
        <dbReference type="ARBA" id="ARBA00022691"/>
    </source>
</evidence>
<dbReference type="SUPFAM" id="SSF53335">
    <property type="entry name" value="S-adenosyl-L-methionine-dependent methyltransferases"/>
    <property type="match status" value="1"/>
</dbReference>
<dbReference type="PRINTS" id="PR00507">
    <property type="entry name" value="N12N6MTFRASE"/>
</dbReference>
<reference evidence="7" key="1">
    <citation type="submission" date="2020-09" db="EMBL/GenBank/DDBJ databases">
        <title>Genome seq and assembly of Devosia sp.</title>
        <authorList>
            <person name="Chhetri G."/>
        </authorList>
    </citation>
    <scope>NUCLEOTIDE SEQUENCE</scope>
    <source>
        <strain evidence="7">PTR5</strain>
    </source>
</reference>
<evidence type="ECO:0000259" key="6">
    <source>
        <dbReference type="Pfam" id="PF07669"/>
    </source>
</evidence>
<organism evidence="7 8">
    <name type="scientific">Devosia oryzisoli</name>
    <dbReference type="NCBI Taxonomy" id="2774138"/>
    <lineage>
        <taxon>Bacteria</taxon>
        <taxon>Pseudomonadati</taxon>
        <taxon>Pseudomonadota</taxon>
        <taxon>Alphaproteobacteria</taxon>
        <taxon>Hyphomicrobiales</taxon>
        <taxon>Devosiaceae</taxon>
        <taxon>Devosia</taxon>
    </lineage>
</organism>
<dbReference type="GO" id="GO:0032259">
    <property type="term" value="P:methylation"/>
    <property type="evidence" value="ECO:0007669"/>
    <property type="project" value="UniProtKB-KW"/>
</dbReference>
<dbReference type="PANTHER" id="PTHR33841:SF1">
    <property type="entry name" value="DNA METHYLTRANSFERASE A"/>
    <property type="match status" value="1"/>
</dbReference>
<dbReference type="InterPro" id="IPR029063">
    <property type="entry name" value="SAM-dependent_MTases_sf"/>
</dbReference>